<dbReference type="NCBIfam" id="TIGR04336">
    <property type="entry name" value="AmmeMemoSam_B"/>
    <property type="match status" value="1"/>
</dbReference>
<reference evidence="4" key="1">
    <citation type="journal article" date="2020" name="Microbiol. Resour. Announc.">
        <title>Draft Genome Sequences of Thiorhodococcus mannitoliphagus and Thiorhodococcus minor, Purple Sulfur Photosynthetic Bacteria in the Gammaproteobacterial Family Chromatiaceae.</title>
        <authorList>
            <person name="Aviles F.A."/>
            <person name="Meyer T.E."/>
            <person name="Kyndt J.A."/>
        </authorList>
    </citation>
    <scope>NUCLEOTIDE SEQUENCE [LARGE SCALE GENOMIC DNA]</scope>
    <source>
        <strain evidence="4">DSM 18266</strain>
    </source>
</reference>
<proteinExistence type="inferred from homology"/>
<reference evidence="3 4" key="2">
    <citation type="submission" date="2020-02" db="EMBL/GenBank/DDBJ databases">
        <title>Genome sequences of Thiorhodococcus mannitoliphagus and Thiorhodococcus minor, purple sulfur photosynthetic bacteria in the gammaproteobacterial family, Chromatiaceae.</title>
        <authorList>
            <person name="Aviles F.A."/>
            <person name="Meyer T.E."/>
            <person name="Kyndt J.A."/>
        </authorList>
    </citation>
    <scope>NUCLEOTIDE SEQUENCE [LARGE SCALE GENOMIC DNA]</scope>
    <source>
        <strain evidence="3 4">DSM 18266</strain>
    </source>
</reference>
<comment type="caution">
    <text evidence="3">The sequence shown here is derived from an EMBL/GenBank/DDBJ whole genome shotgun (WGS) entry which is preliminary data.</text>
</comment>
<gene>
    <name evidence="3" type="primary">amrB</name>
    <name evidence="3" type="ORF">G3480_09970</name>
</gene>
<evidence type="ECO:0000256" key="1">
    <source>
        <dbReference type="ARBA" id="ARBA00006315"/>
    </source>
</evidence>
<comment type="similarity">
    <text evidence="1 2">Belongs to the MEMO1 family.</text>
</comment>
<dbReference type="EMBL" id="JAAIJR010000032">
    <property type="protein sequence ID" value="NEX20631.1"/>
    <property type="molecule type" value="Genomic_DNA"/>
</dbReference>
<protein>
    <recommendedName>
        <fullName evidence="2">MEMO1 family protein G3480_09970</fullName>
    </recommendedName>
</protein>
<dbReference type="RefSeq" id="WP_164653738.1">
    <property type="nucleotide sequence ID" value="NZ_JAAIJR010000032.1"/>
</dbReference>
<dbReference type="HAMAP" id="MF_00055">
    <property type="entry name" value="MEMO1"/>
    <property type="match status" value="1"/>
</dbReference>
<evidence type="ECO:0000313" key="4">
    <source>
        <dbReference type="Proteomes" id="UP000471640"/>
    </source>
</evidence>
<accession>A0A6P1DUI3</accession>
<dbReference type="Gene3D" id="3.40.830.10">
    <property type="entry name" value="LigB-like"/>
    <property type="match status" value="1"/>
</dbReference>
<dbReference type="PANTHER" id="PTHR11060:SF0">
    <property type="entry name" value="PROTEIN MEMO1"/>
    <property type="match status" value="1"/>
</dbReference>
<name>A0A6P1DUI3_9GAMM</name>
<dbReference type="Pfam" id="PF01875">
    <property type="entry name" value="Memo"/>
    <property type="match status" value="1"/>
</dbReference>
<dbReference type="Proteomes" id="UP000471640">
    <property type="component" value="Unassembled WGS sequence"/>
</dbReference>
<keyword evidence="4" id="KW-1185">Reference proteome</keyword>
<evidence type="ECO:0000313" key="3">
    <source>
        <dbReference type="EMBL" id="NEX20631.1"/>
    </source>
</evidence>
<dbReference type="InterPro" id="IPR002737">
    <property type="entry name" value="MEMO1_fam"/>
</dbReference>
<organism evidence="3 4">
    <name type="scientific">Thiorhodococcus mannitoliphagus</name>
    <dbReference type="NCBI Taxonomy" id="329406"/>
    <lineage>
        <taxon>Bacteria</taxon>
        <taxon>Pseudomonadati</taxon>
        <taxon>Pseudomonadota</taxon>
        <taxon>Gammaproteobacteria</taxon>
        <taxon>Chromatiales</taxon>
        <taxon>Chromatiaceae</taxon>
        <taxon>Thiorhodococcus</taxon>
    </lineage>
</organism>
<dbReference type="PANTHER" id="PTHR11060">
    <property type="entry name" value="PROTEIN MEMO1"/>
    <property type="match status" value="1"/>
</dbReference>
<dbReference type="CDD" id="cd07361">
    <property type="entry name" value="MEMO_like"/>
    <property type="match status" value="1"/>
</dbReference>
<evidence type="ECO:0000256" key="2">
    <source>
        <dbReference type="HAMAP-Rule" id="MF_00055"/>
    </source>
</evidence>
<sequence>MSLVRRPAVADRFYPGNAAALSRMLDDFMADAKPARQSPKALIVPHAGYLYSGSIAASAYATLADARDSITKVVLLGPSHRVPLRGLATSHADAFETPLGRVMLDRAAIEVALTHPAVRTMEEAHAFEHSLEVQLPFLQKGLSDFSLVPFVVGDANPEDVAAVLDLLWGGEETLIVTSSDLSHYLSYDRAKELDTATSRAIETLRPQDIGEQQACGRIPVKGLLEAARRHGLRAETLDLRNSGETAGPRDQVVGYGAYGFY</sequence>
<dbReference type="AlphaFoldDB" id="A0A6P1DUI3"/>